<gene>
    <name evidence="2" type="ORF">SAMN06265376_10363</name>
</gene>
<dbReference type="Gene3D" id="3.10.490.10">
    <property type="entry name" value="Gamma-glutamyl cyclotransferase-like"/>
    <property type="match status" value="1"/>
</dbReference>
<keyword evidence="3" id="KW-1185">Reference proteome</keyword>
<dbReference type="AlphaFoldDB" id="A0A238ZAV4"/>
<dbReference type="OrthoDB" id="9798388at2"/>
<dbReference type="InterPro" id="IPR013024">
    <property type="entry name" value="GGCT-like"/>
</dbReference>
<name>A0A238ZAV4_9FLAO</name>
<dbReference type="GO" id="GO:0016740">
    <property type="term" value="F:transferase activity"/>
    <property type="evidence" value="ECO:0007669"/>
    <property type="project" value="UniProtKB-KW"/>
</dbReference>
<dbReference type="InterPro" id="IPR036568">
    <property type="entry name" value="GGCT-like_sf"/>
</dbReference>
<dbReference type="CDD" id="cd06661">
    <property type="entry name" value="GGCT_like"/>
    <property type="match status" value="1"/>
</dbReference>
<dbReference type="Pfam" id="PF06094">
    <property type="entry name" value="GGACT"/>
    <property type="match status" value="1"/>
</dbReference>
<dbReference type="InterPro" id="IPR009288">
    <property type="entry name" value="AIG2-like_dom"/>
</dbReference>
<keyword evidence="2" id="KW-0808">Transferase</keyword>
<organism evidence="2 3">
    <name type="scientific">Dokdonia pacifica</name>
    <dbReference type="NCBI Taxonomy" id="1627892"/>
    <lineage>
        <taxon>Bacteria</taxon>
        <taxon>Pseudomonadati</taxon>
        <taxon>Bacteroidota</taxon>
        <taxon>Flavobacteriia</taxon>
        <taxon>Flavobacteriales</taxon>
        <taxon>Flavobacteriaceae</taxon>
        <taxon>Dokdonia</taxon>
    </lineage>
</organism>
<dbReference type="SUPFAM" id="SSF110857">
    <property type="entry name" value="Gamma-glutamyl cyclotransferase-like"/>
    <property type="match status" value="1"/>
</dbReference>
<protein>
    <submittedName>
        <fullName evidence="2">Gamma-glutamyl cyclotransferase, AIG2-like</fullName>
    </submittedName>
</protein>
<evidence type="ECO:0000313" key="3">
    <source>
        <dbReference type="Proteomes" id="UP000198379"/>
    </source>
</evidence>
<sequence length="112" mass="12850">MNHYLFSYGTLQKEQVQLETFGRLLHGTEDALVGFRLEKVLIKDPNVVALSNEPYHPIAIPTGTKKDLIHGLCFKISVQELEHADTYEVADYKRIKTTLHSGKEAWVYIKSY</sequence>
<reference evidence="2 3" key="1">
    <citation type="submission" date="2017-06" db="EMBL/GenBank/DDBJ databases">
        <authorList>
            <person name="Kim H.J."/>
            <person name="Triplett B.A."/>
        </authorList>
    </citation>
    <scope>NUCLEOTIDE SEQUENCE [LARGE SCALE GENOMIC DNA]</scope>
    <source>
        <strain evidence="2 3">DSM 25597</strain>
    </source>
</reference>
<dbReference type="RefSeq" id="WP_089371400.1">
    <property type="nucleotide sequence ID" value="NZ_BMEP01000001.1"/>
</dbReference>
<dbReference type="EMBL" id="FZNY01000003">
    <property type="protein sequence ID" value="SNR80189.1"/>
    <property type="molecule type" value="Genomic_DNA"/>
</dbReference>
<dbReference type="Proteomes" id="UP000198379">
    <property type="component" value="Unassembled WGS sequence"/>
</dbReference>
<evidence type="ECO:0000259" key="1">
    <source>
        <dbReference type="Pfam" id="PF06094"/>
    </source>
</evidence>
<evidence type="ECO:0000313" key="2">
    <source>
        <dbReference type="EMBL" id="SNR80189.1"/>
    </source>
</evidence>
<accession>A0A238ZAV4</accession>
<feature type="domain" description="Gamma-glutamylcyclotransferase AIG2-like" evidence="1">
    <location>
        <begin position="5"/>
        <end position="110"/>
    </location>
</feature>
<proteinExistence type="predicted"/>